<dbReference type="SUPFAM" id="SSF53474">
    <property type="entry name" value="alpha/beta-Hydrolases"/>
    <property type="match status" value="1"/>
</dbReference>
<gene>
    <name evidence="1" type="ORF">PU560_13120</name>
</gene>
<protein>
    <submittedName>
        <fullName evidence="1">Alpha/beta fold hydrolase</fullName>
    </submittedName>
</protein>
<sequence>MGDVEITTPRGVRLAGTYEPGPGATAVLFAHGFLADRHADLRFDILASAYRTAGHATLQLDFSGCGASEDDVVTAAHQVEDLRSASAWLAEQGHSRQAVHAHSFGTLAALRAHAPAVTTMVLTAPLTGPLTYPWEQIFSAEQLDDLEHHGLTRVPDDNDGERQHSVISRETLGDYSLIDQVELLGAVRVPVLLVHDSSSPRDNDLLEMSREGLDLLPEGSRVEVLGGAGYGSLGHVDEVAELTLAWLAEHLPH</sequence>
<keyword evidence="1" id="KW-0378">Hydrolase</keyword>
<name>A0ABT5U1N0_9MICO</name>
<dbReference type="EMBL" id="JARACI010001098">
    <property type="protein sequence ID" value="MDD9207399.1"/>
    <property type="molecule type" value="Genomic_DNA"/>
</dbReference>
<organism evidence="1 2">
    <name type="scientific">Georgenia halotolerans</name>
    <dbReference type="NCBI Taxonomy" id="3028317"/>
    <lineage>
        <taxon>Bacteria</taxon>
        <taxon>Bacillati</taxon>
        <taxon>Actinomycetota</taxon>
        <taxon>Actinomycetes</taxon>
        <taxon>Micrococcales</taxon>
        <taxon>Bogoriellaceae</taxon>
        <taxon>Georgenia</taxon>
    </lineage>
</organism>
<dbReference type="InterPro" id="IPR029058">
    <property type="entry name" value="AB_hydrolase_fold"/>
</dbReference>
<evidence type="ECO:0000313" key="1">
    <source>
        <dbReference type="EMBL" id="MDD9207399.1"/>
    </source>
</evidence>
<comment type="caution">
    <text evidence="1">The sequence shown here is derived from an EMBL/GenBank/DDBJ whole genome shotgun (WGS) entry which is preliminary data.</text>
</comment>
<reference evidence="1" key="1">
    <citation type="submission" date="2023-02" db="EMBL/GenBank/DDBJ databases">
        <title>Georgenia sp.10Sc9-8, isolated from a soil sample collected from the Taklamakan desert.</title>
        <authorList>
            <person name="Liu S."/>
        </authorList>
    </citation>
    <scope>NUCLEOTIDE SEQUENCE</scope>
    <source>
        <strain evidence="1">10Sc9-8</strain>
    </source>
</reference>
<keyword evidence="2" id="KW-1185">Reference proteome</keyword>
<proteinExistence type="predicted"/>
<accession>A0ABT5U1N0</accession>
<dbReference type="Proteomes" id="UP001165561">
    <property type="component" value="Unassembled WGS sequence"/>
</dbReference>
<dbReference type="Gene3D" id="3.40.50.1820">
    <property type="entry name" value="alpha/beta hydrolase"/>
    <property type="match status" value="1"/>
</dbReference>
<dbReference type="GO" id="GO:0016787">
    <property type="term" value="F:hydrolase activity"/>
    <property type="evidence" value="ECO:0007669"/>
    <property type="project" value="UniProtKB-KW"/>
</dbReference>
<evidence type="ECO:0000313" key="2">
    <source>
        <dbReference type="Proteomes" id="UP001165561"/>
    </source>
</evidence>